<keyword evidence="2" id="KW-1185">Reference proteome</keyword>
<accession>A0ABY6MXJ9</accession>
<evidence type="ECO:0000313" key="2">
    <source>
        <dbReference type="Proteomes" id="UP001163739"/>
    </source>
</evidence>
<name>A0ABY6MXJ9_9ALTE</name>
<dbReference type="EMBL" id="CP100390">
    <property type="protein sequence ID" value="UZE94553.1"/>
    <property type="molecule type" value="Genomic_DNA"/>
</dbReference>
<organism evidence="1 2">
    <name type="scientific">Alkalimarinus alittae</name>
    <dbReference type="NCBI Taxonomy" id="2961619"/>
    <lineage>
        <taxon>Bacteria</taxon>
        <taxon>Pseudomonadati</taxon>
        <taxon>Pseudomonadota</taxon>
        <taxon>Gammaproteobacteria</taxon>
        <taxon>Alteromonadales</taxon>
        <taxon>Alteromonadaceae</taxon>
        <taxon>Alkalimarinus</taxon>
    </lineage>
</organism>
<dbReference type="Proteomes" id="UP001163739">
    <property type="component" value="Chromosome"/>
</dbReference>
<gene>
    <name evidence="1" type="ORF">NKI27_10685</name>
</gene>
<evidence type="ECO:0000313" key="1">
    <source>
        <dbReference type="EMBL" id="UZE94553.1"/>
    </source>
</evidence>
<protein>
    <submittedName>
        <fullName evidence="1">Uncharacterized protein</fullName>
    </submittedName>
</protein>
<proteinExistence type="predicted"/>
<reference evidence="1" key="1">
    <citation type="submission" date="2022-06" db="EMBL/GenBank/DDBJ databases">
        <title>Alkalimarinus sp. nov., isolated from gut of a Alitta virens.</title>
        <authorList>
            <person name="Yang A.I."/>
            <person name="Shin N.-R."/>
        </authorList>
    </citation>
    <scope>NUCLEOTIDE SEQUENCE</scope>
    <source>
        <strain evidence="1">A2M4</strain>
    </source>
</reference>
<dbReference type="RefSeq" id="WP_265046045.1">
    <property type="nucleotide sequence ID" value="NZ_CP100390.1"/>
</dbReference>
<sequence>MEDWNISIKQQLVTHSSGSTFKFNGQPGSTDYGISPSFKSKNLSVLEQAQLIRIASNLYQDAVKKGRSLNTADNVA</sequence>